<dbReference type="Pfam" id="PF13289">
    <property type="entry name" value="SIR2_2"/>
    <property type="match status" value="1"/>
</dbReference>
<protein>
    <submittedName>
        <fullName evidence="1">SIR2-like domain-containing protein</fullName>
    </submittedName>
</protein>
<dbReference type="RefSeq" id="WP_090979272.1">
    <property type="nucleotide sequence ID" value="NZ_FOJM01000001.1"/>
</dbReference>
<accession>A0A1I0SFK2</accession>
<dbReference type="AlphaFoldDB" id="A0A1I0SFK2"/>
<reference evidence="2" key="1">
    <citation type="submission" date="2016-10" db="EMBL/GenBank/DDBJ databases">
        <authorList>
            <person name="Varghese N."/>
            <person name="Submissions S."/>
        </authorList>
    </citation>
    <scope>NUCLEOTIDE SEQUENCE [LARGE SCALE GENOMIC DNA]</scope>
    <source>
        <strain evidence="2">DSM 18130</strain>
    </source>
</reference>
<sequence length="379" mass="44614">MATSMILGAGFSYNAGLPLVSGISEKFLRDPLEDQILFFGSGEWKWVDWANHADMQNGRIQHLGLEIGYFISYLIKEFQKSSGEEVINYEKFYQFVIDKRYTETEKFEQYLKDAELAFKKKYPISKAEFSELPDYEIFSCIYHLIEDLLWVRLSYDEISKRYSTYINFFKAKHHQLNIFTLNHDLLLERIFDHEKISYCDGFSTNGKILLGSRNQKLPVFSNSFYGPINVLKLHGSIDLYKYNYIRETNRYKGYDYFKTLDYRDKHYATDVDDSGKVVQNFTPQIVPQFITGASKMDIINSNNMYRELYERFSQELIKSEKLIIIGYSYQDDHINSVIEKSLKNFSQVININPGAKFPFEHQNIHNLLPDEVPLELLIH</sequence>
<dbReference type="OrthoDB" id="9808492at2"/>
<gene>
    <name evidence="1" type="ORF">SAMN04488511_101170</name>
</gene>
<organism evidence="1 2">
    <name type="scientific">Pedobacter suwonensis</name>
    <dbReference type="NCBI Taxonomy" id="332999"/>
    <lineage>
        <taxon>Bacteria</taxon>
        <taxon>Pseudomonadati</taxon>
        <taxon>Bacteroidota</taxon>
        <taxon>Sphingobacteriia</taxon>
        <taxon>Sphingobacteriales</taxon>
        <taxon>Sphingobacteriaceae</taxon>
        <taxon>Pedobacter</taxon>
    </lineage>
</organism>
<evidence type="ECO:0000313" key="2">
    <source>
        <dbReference type="Proteomes" id="UP000198836"/>
    </source>
</evidence>
<dbReference type="SUPFAM" id="SSF52467">
    <property type="entry name" value="DHS-like NAD/FAD-binding domain"/>
    <property type="match status" value="1"/>
</dbReference>
<dbReference type="EMBL" id="FOJM01000001">
    <property type="protein sequence ID" value="SFA38301.1"/>
    <property type="molecule type" value="Genomic_DNA"/>
</dbReference>
<keyword evidence="2" id="KW-1185">Reference proteome</keyword>
<evidence type="ECO:0000313" key="1">
    <source>
        <dbReference type="EMBL" id="SFA38301.1"/>
    </source>
</evidence>
<proteinExistence type="predicted"/>
<dbReference type="STRING" id="332999.SAMN04488511_101170"/>
<dbReference type="Proteomes" id="UP000198836">
    <property type="component" value="Unassembled WGS sequence"/>
</dbReference>
<dbReference type="InterPro" id="IPR029035">
    <property type="entry name" value="DHS-like_NAD/FAD-binding_dom"/>
</dbReference>
<name>A0A1I0SFK2_9SPHI</name>